<organism evidence="4 5">
    <name type="scientific">Lacrimispora amygdalina</name>
    <dbReference type="NCBI Taxonomy" id="253257"/>
    <lineage>
        <taxon>Bacteria</taxon>
        <taxon>Bacillati</taxon>
        <taxon>Bacillota</taxon>
        <taxon>Clostridia</taxon>
        <taxon>Lachnospirales</taxon>
        <taxon>Lachnospiraceae</taxon>
        <taxon>Lacrimispora</taxon>
    </lineage>
</organism>
<feature type="region of interest" description="Disordered" evidence="2">
    <location>
        <begin position="162"/>
        <end position="219"/>
    </location>
</feature>
<keyword evidence="1" id="KW-0677">Repeat</keyword>
<dbReference type="Pfam" id="PF19789">
    <property type="entry name" value="DUF6273"/>
    <property type="match status" value="1"/>
</dbReference>
<reference evidence="4 5" key="1">
    <citation type="journal article" date="2024" name="Int. J. Syst. Evol. Microbiol.">
        <title>Lacrimispora brassicae sp. nov. isolated from fermented cabbage, and proposal of Clostridium indicum Gundawar et al. 2019 and Clostridium methoxybenzovorans Mechichi et al. 1999 as heterotypic synonyms of Lacrimispora amygdalina (Parshina et al. 2003) Haas and Blanchard 2020 and Lacrimispora indolis (McClung and McCoy 1957) Haas and Blanchard 2020, respectively.</title>
        <authorList>
            <person name="Kobayashi H."/>
            <person name="Tanizawa Y."/>
            <person name="Sakamoto M."/>
            <person name="Ohkuma M."/>
            <person name="Tohno M."/>
        </authorList>
    </citation>
    <scope>NUCLEOTIDE SEQUENCE [LARGE SCALE GENOMIC DNA]</scope>
    <source>
        <strain evidence="4 5">DSM 12857</strain>
    </source>
</reference>
<comment type="caution">
    <text evidence="4">The sequence shown here is derived from an EMBL/GenBank/DDBJ whole genome shotgun (WGS) entry which is preliminary data.</text>
</comment>
<dbReference type="Pfam" id="PF19127">
    <property type="entry name" value="Choline_bind_3"/>
    <property type="match status" value="1"/>
</dbReference>
<evidence type="ECO:0000259" key="3">
    <source>
        <dbReference type="Pfam" id="PF19789"/>
    </source>
</evidence>
<sequence length="771" mass="87371">MMNNKKKIVLLSVFFIITSIPIKSYGTWVQQGDHWSYEDNWVRAKKVWKMIDGDWFYFDQMGHMGTGWNLINGKWYFFNPISDGTKGKMLTGWQWIDGKCYFLSPADVGNYPKGAMYENDLTPDGYIVNESGAWINENGIVDIPKKGIQTVVERNTLSTVRTVFSGGSGRGGSGGSGGSRGHSSSNISKNKNKGENSDINPEPNKPTDPDHNGGKEVPEVPIKQYKYTVRYMDIADKSILQIITGTGKEAETIELIHPYIDGYALCKRQKETLVLTHDQITLNIYYEKETPASPSEARKIDWILKFVEEGKPDREIFKGQKGKTEEGKELFIDFPETIMGNDQYYYYSLIPSPWSVVVNGNGIQKYYIEYRKGDHLPEEPDPDAEAKERLNYWLNISSEADQCITGERPSAGQLVSESQEEGNERLFNLISMADGTDRKEVYVIAKGYTHNAAVVGQKFPAVKNISELFLEQLIIDDEMYTILKVGFEKTYDENTCVHIYEVIDRMAPACMDNGYETVRCVKCGKEVTVILPATGHADSGHEGICDICYKPVDETPKAVRYSVGDVQFRTIGNRTYLFRCIDDDYEDAMNNRQKAALFLCDSIIRSDIMGSSKKINFGDNNNYKYSKIREWLQNNASDSQFLYEAYIGITRSYIGSTFRGTYEQLNESSLMGFDRLYQSMEDKIFILSVEEALKYRDYMWSFNGSETNNPDSQISAYSKGYYLRTPQDGGLDDFWYGDGIYAVSLTDGNIQPVNVSETSIGIRPAMTIPQG</sequence>
<evidence type="ECO:0000256" key="2">
    <source>
        <dbReference type="SAM" id="MobiDB-lite"/>
    </source>
</evidence>
<dbReference type="EMBL" id="BRPJ01000025">
    <property type="protein sequence ID" value="GLB29357.1"/>
    <property type="molecule type" value="Genomic_DNA"/>
</dbReference>
<evidence type="ECO:0000313" key="4">
    <source>
        <dbReference type="EMBL" id="GLB29357.1"/>
    </source>
</evidence>
<dbReference type="Proteomes" id="UP001419084">
    <property type="component" value="Unassembled WGS sequence"/>
</dbReference>
<gene>
    <name evidence="4" type="ORF">LAD12857_12800</name>
</gene>
<feature type="domain" description="DUF6273" evidence="3">
    <location>
        <begin position="612"/>
        <end position="769"/>
    </location>
</feature>
<dbReference type="InterPro" id="IPR046240">
    <property type="entry name" value="DUF6273"/>
</dbReference>
<dbReference type="InterPro" id="IPR018337">
    <property type="entry name" value="Cell_wall/Cho-bd_repeat"/>
</dbReference>
<evidence type="ECO:0000256" key="1">
    <source>
        <dbReference type="ARBA" id="ARBA00022737"/>
    </source>
</evidence>
<accession>A0ABQ5M332</accession>
<dbReference type="Gene3D" id="2.10.270.10">
    <property type="entry name" value="Cholin Binding"/>
    <property type="match status" value="1"/>
</dbReference>
<protein>
    <recommendedName>
        <fullName evidence="3">DUF6273 domain-containing protein</fullName>
    </recommendedName>
</protein>
<evidence type="ECO:0000313" key="5">
    <source>
        <dbReference type="Proteomes" id="UP001419084"/>
    </source>
</evidence>
<name>A0ABQ5M332_9FIRM</name>
<dbReference type="SUPFAM" id="SSF69360">
    <property type="entry name" value="Cell wall binding repeat"/>
    <property type="match status" value="1"/>
</dbReference>
<feature type="compositionally biased region" description="Basic and acidic residues" evidence="2">
    <location>
        <begin position="205"/>
        <end position="218"/>
    </location>
</feature>
<feature type="compositionally biased region" description="Gly residues" evidence="2">
    <location>
        <begin position="166"/>
        <end position="180"/>
    </location>
</feature>
<proteinExistence type="predicted"/>
<keyword evidence="5" id="KW-1185">Reference proteome</keyword>